<gene>
    <name evidence="2" type="ORF">LS77_010630</name>
</gene>
<evidence type="ECO:0000313" key="2">
    <source>
        <dbReference type="EMBL" id="TLE02434.1"/>
    </source>
</evidence>
<dbReference type="EMBL" id="JRPH02000050">
    <property type="protein sequence ID" value="TLE02434.1"/>
    <property type="molecule type" value="Genomic_DNA"/>
</dbReference>
<organism evidence="2 3">
    <name type="scientific">Helicobacter bilis</name>
    <dbReference type="NCBI Taxonomy" id="37372"/>
    <lineage>
        <taxon>Bacteria</taxon>
        <taxon>Pseudomonadati</taxon>
        <taxon>Campylobacterota</taxon>
        <taxon>Epsilonproteobacteria</taxon>
        <taxon>Campylobacterales</taxon>
        <taxon>Helicobacteraceae</taxon>
        <taxon>Helicobacter</taxon>
    </lineage>
</organism>
<feature type="region of interest" description="Disordered" evidence="1">
    <location>
        <begin position="1"/>
        <end position="58"/>
    </location>
</feature>
<sequence length="114" mass="13723">MKYKEMFRLAAQHDKEKQHDKREFQRDKEKQHDKGSFDQWDKKDSNEARKDKHVKAKSNTIRKRAMRQAEKLKDDKKATMTQGINLALLCFCLFLKKRFNRHESGSKNDITIRL</sequence>
<name>A0A6D2C6R6_9HELI</name>
<dbReference type="GeneID" id="60657802"/>
<evidence type="ECO:0000313" key="3">
    <source>
        <dbReference type="Proteomes" id="UP000029870"/>
    </source>
</evidence>
<evidence type="ECO:0000256" key="1">
    <source>
        <dbReference type="SAM" id="MobiDB-lite"/>
    </source>
</evidence>
<dbReference type="Proteomes" id="UP000029870">
    <property type="component" value="Unassembled WGS sequence"/>
</dbReference>
<accession>A0A6D2C6R6</accession>
<comment type="caution">
    <text evidence="2">The sequence shown here is derived from an EMBL/GenBank/DDBJ whole genome shotgun (WGS) entry which is preliminary data.</text>
</comment>
<feature type="compositionally biased region" description="Basic and acidic residues" evidence="1">
    <location>
        <begin position="1"/>
        <end position="50"/>
    </location>
</feature>
<protein>
    <submittedName>
        <fullName evidence="2">Uncharacterized protein</fullName>
    </submittedName>
</protein>
<dbReference type="RefSeq" id="WP_138160960.1">
    <property type="nucleotide sequence ID" value="NZ_JAERIZ010000025.1"/>
</dbReference>
<dbReference type="AlphaFoldDB" id="A0A6D2C6R6"/>
<proteinExistence type="predicted"/>
<reference evidence="2 3" key="1">
    <citation type="journal article" date="2014" name="Genome Announc.">
        <title>Draft genome sequences of eight enterohepatic helicobacter species isolated from both laboratory and wild rodents.</title>
        <authorList>
            <person name="Sheh A."/>
            <person name="Shen Z."/>
            <person name="Fox J.G."/>
        </authorList>
    </citation>
    <scope>NUCLEOTIDE SEQUENCE [LARGE SCALE GENOMIC DNA]</scope>
    <source>
        <strain evidence="2 3">Missouri</strain>
    </source>
</reference>